<accession>A0A8J8F9G6</accession>
<dbReference type="Proteomes" id="UP000598971">
    <property type="component" value="Unassembled WGS sequence"/>
</dbReference>
<comment type="caution">
    <text evidence="5">The sequence shown here is derived from an EMBL/GenBank/DDBJ whole genome shotgun (WGS) entry which is preliminary data.</text>
</comment>
<dbReference type="InterPro" id="IPR012910">
    <property type="entry name" value="Plug_dom"/>
</dbReference>
<dbReference type="Gene3D" id="2.60.40.1930">
    <property type="match status" value="1"/>
</dbReference>
<dbReference type="InterPro" id="IPR039426">
    <property type="entry name" value="TonB-dep_rcpt-like"/>
</dbReference>
<dbReference type="PANTHER" id="PTHR30069">
    <property type="entry name" value="TONB-DEPENDENT OUTER MEMBRANE RECEPTOR"/>
    <property type="match status" value="1"/>
</dbReference>
<evidence type="ECO:0000313" key="5">
    <source>
        <dbReference type="EMBL" id="NNV53970.1"/>
    </source>
</evidence>
<reference evidence="5" key="1">
    <citation type="submission" date="2019-10" db="EMBL/GenBank/DDBJ databases">
        <title>Draft genome sequence of Panacibacter sp. KCS-6.</title>
        <authorList>
            <person name="Yim K.J."/>
        </authorList>
    </citation>
    <scope>NUCLEOTIDE SEQUENCE</scope>
    <source>
        <strain evidence="5">KCS-6</strain>
    </source>
</reference>
<dbReference type="AlphaFoldDB" id="A0A8J8F9G6"/>
<dbReference type="SUPFAM" id="SSF56935">
    <property type="entry name" value="Porins"/>
    <property type="match status" value="1"/>
</dbReference>
<keyword evidence="2" id="KW-0812">Transmembrane</keyword>
<evidence type="ECO:0000256" key="2">
    <source>
        <dbReference type="PROSITE-ProRule" id="PRU01360"/>
    </source>
</evidence>
<evidence type="ECO:0000256" key="3">
    <source>
        <dbReference type="SAM" id="SignalP"/>
    </source>
</evidence>
<evidence type="ECO:0000256" key="1">
    <source>
        <dbReference type="ARBA" id="ARBA00022729"/>
    </source>
</evidence>
<dbReference type="Pfam" id="PF07715">
    <property type="entry name" value="Plug"/>
    <property type="match status" value="1"/>
</dbReference>
<comment type="subcellular location">
    <subcellularLocation>
        <location evidence="2">Cell outer membrane</location>
        <topology evidence="2">Multi-pass membrane protein</topology>
    </subcellularLocation>
</comment>
<comment type="similarity">
    <text evidence="2">Belongs to the TonB-dependent receptor family.</text>
</comment>
<dbReference type="Gene3D" id="2.170.130.10">
    <property type="entry name" value="TonB-dependent receptor, plug domain"/>
    <property type="match status" value="1"/>
</dbReference>
<keyword evidence="2" id="KW-1134">Transmembrane beta strand</keyword>
<protein>
    <submittedName>
        <fullName evidence="5">TonB-dependent receptor plug domain-containing protein</fullName>
    </submittedName>
</protein>
<organism evidence="5 6">
    <name type="scientific">Limnovirga soli</name>
    <dbReference type="NCBI Taxonomy" id="2656915"/>
    <lineage>
        <taxon>Bacteria</taxon>
        <taxon>Pseudomonadati</taxon>
        <taxon>Bacteroidota</taxon>
        <taxon>Chitinophagia</taxon>
        <taxon>Chitinophagales</taxon>
        <taxon>Chitinophagaceae</taxon>
        <taxon>Limnovirga</taxon>
    </lineage>
</organism>
<dbReference type="GO" id="GO:0015344">
    <property type="term" value="F:siderophore uptake transmembrane transporter activity"/>
    <property type="evidence" value="ECO:0007669"/>
    <property type="project" value="TreeGrafter"/>
</dbReference>
<evidence type="ECO:0000313" key="6">
    <source>
        <dbReference type="Proteomes" id="UP000598971"/>
    </source>
</evidence>
<proteinExistence type="inferred from homology"/>
<dbReference type="GO" id="GO:0044718">
    <property type="term" value="P:siderophore transmembrane transport"/>
    <property type="evidence" value="ECO:0007669"/>
    <property type="project" value="TreeGrafter"/>
</dbReference>
<keyword evidence="5" id="KW-0675">Receptor</keyword>
<dbReference type="PANTHER" id="PTHR30069:SF29">
    <property type="entry name" value="HEMOGLOBIN AND HEMOGLOBIN-HAPTOGLOBIN-BINDING PROTEIN 1-RELATED"/>
    <property type="match status" value="1"/>
</dbReference>
<keyword evidence="6" id="KW-1185">Reference proteome</keyword>
<dbReference type="InterPro" id="IPR037066">
    <property type="entry name" value="Plug_dom_sf"/>
</dbReference>
<keyword evidence="2" id="KW-0813">Transport</keyword>
<keyword evidence="2" id="KW-0998">Cell outer membrane</keyword>
<keyword evidence="2" id="KW-0472">Membrane</keyword>
<dbReference type="GO" id="GO:0009279">
    <property type="term" value="C:cell outer membrane"/>
    <property type="evidence" value="ECO:0007669"/>
    <property type="project" value="UniProtKB-SubCell"/>
</dbReference>
<name>A0A8J8F9G6_9BACT</name>
<dbReference type="PROSITE" id="PS52016">
    <property type="entry name" value="TONB_DEPENDENT_REC_3"/>
    <property type="match status" value="1"/>
</dbReference>
<gene>
    <name evidence="5" type="ORF">GD597_00775</name>
</gene>
<keyword evidence="1 3" id="KW-0732">Signal</keyword>
<dbReference type="EMBL" id="WHPF01000001">
    <property type="protein sequence ID" value="NNV53970.1"/>
    <property type="molecule type" value="Genomic_DNA"/>
</dbReference>
<feature type="signal peptide" evidence="3">
    <location>
        <begin position="1"/>
        <end position="21"/>
    </location>
</feature>
<dbReference type="RefSeq" id="WP_171605886.1">
    <property type="nucleotide sequence ID" value="NZ_WHPF01000001.1"/>
</dbReference>
<sequence length="809" mass="88320">MKFFAVILLVAGYCMCANAHAQQPAPKLDNINRSYNALVENTNTEKVVLQTDRKVYIAGEKIWFTAKTVNTLTQKISQQNKNLFVDLVDDKDSAIAKLVLDNRQATTNGAINLPEDIITGFYWMRSYTAAILATDTGNITIQPVYILNTRLHDEAVYNKQFISKVNKSASQPPIIHFFPERLTALPGIISTGVLQITDENNSPLIVAGSLVNSNNVAIANFTTNQLGLARINFLNEANEKYTAIFSVNGKAIPYALPPAEKAAAQLSVANQTANSIKLFITLEEGLPENAKATVLGVHGDSLCYAAIGAGTYGTTISLDNFPGGIASFLLFNEQQELLAERKIFINKNNYQLNIQADKLNYGVRDSVNLAISLNKPDGTPIQTSLAIAVQDARLTVFTDSIGVHHLPPLDQSQLAQWLAANHNNYSAADIDLLMMAIPALQKNAIATKNANTTSGLDDDTKILSLIGKITTKKGKPEPNLVVTVLTKNTNSFFTDFDITKPNGSFEIPLPQNMDSLLLSMQVMDKYKFVRTDEYITLDTFNYPQFATPVYLKQQFMAANSNTLIAMRKRNIDTVLAYQGRGWLKPVIVTAVAKPELNYDASKRINSISQILTSDKFRYGGKDAVTNALLMVPGVSLMSDGNITIFGAMSMGPNADTRPLVVVDGIAQGPLGAGSLDLNPADIDFIEVLRGGEAGIFGNRAGNGVISINTRHGPPRVLNAKSNFRIIAPLTYHLNAAFFMPDYTSSEQKNNTQPDPRSTIYWNSDLATDTAGKATVHFYTADNTATYTVTVTGITADGEMIYKRITINRN</sequence>
<evidence type="ECO:0000259" key="4">
    <source>
        <dbReference type="Pfam" id="PF07715"/>
    </source>
</evidence>
<feature type="chain" id="PRO_5035244476" evidence="3">
    <location>
        <begin position="22"/>
        <end position="809"/>
    </location>
</feature>
<feature type="domain" description="TonB-dependent receptor plug" evidence="4">
    <location>
        <begin position="607"/>
        <end position="704"/>
    </location>
</feature>